<gene>
    <name evidence="5" type="ORF">TELCIR_03769</name>
</gene>
<accession>A0A2G9UVP1</accession>
<name>A0A2G9UVP1_TELCI</name>
<dbReference type="OrthoDB" id="2096344at2759"/>
<dbReference type="GO" id="GO:0007095">
    <property type="term" value="P:mitotic G2 DNA damage checkpoint signaling"/>
    <property type="evidence" value="ECO:0007669"/>
    <property type="project" value="TreeGrafter"/>
</dbReference>
<proteinExistence type="inferred from homology"/>
<dbReference type="PROSITE" id="PS50294">
    <property type="entry name" value="WD_REPEATS_REGION"/>
    <property type="match status" value="1"/>
</dbReference>
<dbReference type="Gene3D" id="2.130.10.10">
    <property type="entry name" value="YVTN repeat-like/Quinoprotein amine dehydrogenase"/>
    <property type="match status" value="2"/>
</dbReference>
<evidence type="ECO:0000256" key="2">
    <source>
        <dbReference type="ARBA" id="ARBA00022786"/>
    </source>
</evidence>
<dbReference type="SUPFAM" id="SSF50978">
    <property type="entry name" value="WD40 repeat-like"/>
    <property type="match status" value="1"/>
</dbReference>
<dbReference type="GO" id="GO:0030674">
    <property type="term" value="F:protein-macromolecule adaptor activity"/>
    <property type="evidence" value="ECO:0007669"/>
    <property type="project" value="TreeGrafter"/>
</dbReference>
<dbReference type="GO" id="GO:0005634">
    <property type="term" value="C:nucleus"/>
    <property type="evidence" value="ECO:0007669"/>
    <property type="project" value="TreeGrafter"/>
</dbReference>
<dbReference type="SMART" id="SM00320">
    <property type="entry name" value="WD40"/>
    <property type="match status" value="5"/>
</dbReference>
<dbReference type="Pfam" id="PF00400">
    <property type="entry name" value="WD40"/>
    <property type="match status" value="2"/>
</dbReference>
<dbReference type="PROSITE" id="PS50082">
    <property type="entry name" value="WD_REPEATS_2"/>
    <property type="match status" value="1"/>
</dbReference>
<organism evidence="5 6">
    <name type="scientific">Teladorsagia circumcincta</name>
    <name type="common">Brown stomach worm</name>
    <name type="synonym">Ostertagia circumcincta</name>
    <dbReference type="NCBI Taxonomy" id="45464"/>
    <lineage>
        <taxon>Eukaryota</taxon>
        <taxon>Metazoa</taxon>
        <taxon>Ecdysozoa</taxon>
        <taxon>Nematoda</taxon>
        <taxon>Chromadorea</taxon>
        <taxon>Rhabditida</taxon>
        <taxon>Rhabditina</taxon>
        <taxon>Rhabditomorpha</taxon>
        <taxon>Strongyloidea</taxon>
        <taxon>Trichostrongylidae</taxon>
        <taxon>Teladorsagia</taxon>
    </lineage>
</organism>
<comment type="similarity">
    <text evidence="3">Belongs to the WD repeat cdt2 family.</text>
</comment>
<dbReference type="InterPro" id="IPR015943">
    <property type="entry name" value="WD40/YVTN_repeat-like_dom_sf"/>
</dbReference>
<evidence type="ECO:0000313" key="5">
    <source>
        <dbReference type="EMBL" id="PIO74236.1"/>
    </source>
</evidence>
<keyword evidence="6" id="KW-1185">Reference proteome</keyword>
<dbReference type="EMBL" id="KZ345312">
    <property type="protein sequence ID" value="PIO74236.1"/>
    <property type="molecule type" value="Genomic_DNA"/>
</dbReference>
<dbReference type="PANTHER" id="PTHR22852:SF0">
    <property type="entry name" value="DENTICLELESS PROTEIN HOMOLOG"/>
    <property type="match status" value="1"/>
</dbReference>
<dbReference type="Proteomes" id="UP000230423">
    <property type="component" value="Unassembled WGS sequence"/>
</dbReference>
<dbReference type="GO" id="GO:0043161">
    <property type="term" value="P:proteasome-mediated ubiquitin-dependent protein catabolic process"/>
    <property type="evidence" value="ECO:0007669"/>
    <property type="project" value="TreeGrafter"/>
</dbReference>
<reference evidence="5 6" key="1">
    <citation type="submission" date="2015-09" db="EMBL/GenBank/DDBJ databases">
        <title>Draft genome of the parasitic nematode Teladorsagia circumcincta isolate WARC Sus (inbred).</title>
        <authorList>
            <person name="Mitreva M."/>
        </authorList>
    </citation>
    <scope>NUCLEOTIDE SEQUENCE [LARGE SCALE GENOMIC DNA]</scope>
    <source>
        <strain evidence="5 6">S</strain>
    </source>
</reference>
<dbReference type="PANTHER" id="PTHR22852">
    <property type="entry name" value="LETHAL 2 DENTICLELESS PROTEIN RETINOIC ACID-REGULATED NUCLEAR MATRIX-ASSOCIATED PROTEIN"/>
    <property type="match status" value="1"/>
</dbReference>
<evidence type="ECO:0000256" key="4">
    <source>
        <dbReference type="PROSITE-ProRule" id="PRU00221"/>
    </source>
</evidence>
<sequence length="388" mass="43534">MSVRSACFAPQCSNVFATGGRDGQIRLWDARISSLQQQGQFLKKSVNVYKNAHLIKGFRSPSTKRAISRLSNRFEKAEPPSVTSLLYANDYTLISASSCGKSGLRLWDTRRISVKDEGQVLSTLEVPTNKDAGVTSICLDRFGSSLFAAVTDNCVYEYGILTSHTKPLRHFTGATIESFYVQLQCSPSADYLLCGSKNQQAVIWDLQDLYGASDKRADMAERRCRALLPKYTLKGHDSEVCCVGWSQSGKYMVSMDDQDFRVWSADNVNPSRSDTEAGSAIETISTYELNESEKTTLLVNRYPTENLPNKVYERYIAKFKAKRLAETQTTPSTSLESQPPSTSKKNIDDFCVRGYVDRTKSQTKQGRPRFVIACISFCVFFHFLELRV</sequence>
<dbReference type="InterPro" id="IPR036322">
    <property type="entry name" value="WD40_repeat_dom_sf"/>
</dbReference>
<evidence type="ECO:0000256" key="3">
    <source>
        <dbReference type="ARBA" id="ARBA00038344"/>
    </source>
</evidence>
<evidence type="ECO:0000256" key="1">
    <source>
        <dbReference type="ARBA" id="ARBA00004906"/>
    </source>
</evidence>
<comment type="pathway">
    <text evidence="1">Protein modification; protein ubiquitination.</text>
</comment>
<dbReference type="InterPro" id="IPR001680">
    <property type="entry name" value="WD40_rpt"/>
</dbReference>
<dbReference type="InterPro" id="IPR051865">
    <property type="entry name" value="WD-repeat_CDT2_adapter"/>
</dbReference>
<keyword evidence="2" id="KW-0833">Ubl conjugation pathway</keyword>
<dbReference type="AlphaFoldDB" id="A0A2G9UVP1"/>
<keyword evidence="4" id="KW-0853">WD repeat</keyword>
<evidence type="ECO:0000313" key="6">
    <source>
        <dbReference type="Proteomes" id="UP000230423"/>
    </source>
</evidence>
<feature type="repeat" description="WD" evidence="4">
    <location>
        <begin position="1"/>
        <end position="38"/>
    </location>
</feature>
<protein>
    <submittedName>
        <fullName evidence="5">WD domain, G-beta repeat protein</fullName>
    </submittedName>
</protein>